<evidence type="ECO:0000313" key="1">
    <source>
        <dbReference type="EMBL" id="KAK1142798.1"/>
    </source>
</evidence>
<reference evidence="1 2" key="1">
    <citation type="journal article" date="2023" name="ACS Omega">
        <title>Identification of the Neoaspergillic Acid Biosynthesis Gene Cluster by Establishing an In Vitro CRISPR-Ribonucleoprotein Genetic System in Aspergillus melleus.</title>
        <authorList>
            <person name="Yuan B."/>
            <person name="Grau M.F."/>
            <person name="Murata R.M."/>
            <person name="Torok T."/>
            <person name="Venkateswaran K."/>
            <person name="Stajich J.E."/>
            <person name="Wang C.C.C."/>
        </authorList>
    </citation>
    <scope>NUCLEOTIDE SEQUENCE [LARGE SCALE GENOMIC DNA]</scope>
    <source>
        <strain evidence="1 2">IMV 1140</strain>
    </source>
</reference>
<gene>
    <name evidence="1" type="ORF">N8T08_007232</name>
</gene>
<proteinExistence type="predicted"/>
<protein>
    <submittedName>
        <fullName evidence="1">Uncharacterized protein</fullName>
    </submittedName>
</protein>
<accession>A0ACC3AY43</accession>
<keyword evidence="2" id="KW-1185">Reference proteome</keyword>
<dbReference type="Proteomes" id="UP001177260">
    <property type="component" value="Unassembled WGS sequence"/>
</dbReference>
<dbReference type="EMBL" id="JAOPJF010000046">
    <property type="protein sequence ID" value="KAK1142798.1"/>
    <property type="molecule type" value="Genomic_DNA"/>
</dbReference>
<organism evidence="1 2">
    <name type="scientific">Aspergillus melleus</name>
    <dbReference type="NCBI Taxonomy" id="138277"/>
    <lineage>
        <taxon>Eukaryota</taxon>
        <taxon>Fungi</taxon>
        <taxon>Dikarya</taxon>
        <taxon>Ascomycota</taxon>
        <taxon>Pezizomycotina</taxon>
        <taxon>Eurotiomycetes</taxon>
        <taxon>Eurotiomycetidae</taxon>
        <taxon>Eurotiales</taxon>
        <taxon>Aspergillaceae</taxon>
        <taxon>Aspergillus</taxon>
        <taxon>Aspergillus subgen. Circumdati</taxon>
    </lineage>
</organism>
<name>A0ACC3AY43_9EURO</name>
<comment type="caution">
    <text evidence="1">The sequence shown here is derived from an EMBL/GenBank/DDBJ whole genome shotgun (WGS) entry which is preliminary data.</text>
</comment>
<sequence>MDATPEHLPEQRSDASQPESTSASSAVSNIGSSIGEIAGSSIDEVKNKLNAVCTSDSVQNVWEQVRSVATGGKADNTTDQDPNDLPDAEEIERIDNLEKERIVEFLQDRNKSLRRRSAKCR</sequence>
<evidence type="ECO:0000313" key="2">
    <source>
        <dbReference type="Proteomes" id="UP001177260"/>
    </source>
</evidence>